<dbReference type="GO" id="GO:0030681">
    <property type="term" value="C:multimeric ribonuclease P complex"/>
    <property type="evidence" value="ECO:0007669"/>
    <property type="project" value="TreeGrafter"/>
</dbReference>
<protein>
    <submittedName>
        <fullName evidence="4">Ribonuclease P protein subunit p14 isoform X1</fullName>
    </submittedName>
</protein>
<dbReference type="GO" id="GO:0005730">
    <property type="term" value="C:nucleolus"/>
    <property type="evidence" value="ECO:0007669"/>
    <property type="project" value="TreeGrafter"/>
</dbReference>
<dbReference type="Pfam" id="PF01900">
    <property type="entry name" value="RNase_P_Rpp14"/>
    <property type="match status" value="1"/>
</dbReference>
<evidence type="ECO:0000313" key="3">
    <source>
        <dbReference type="Proteomes" id="UP000504618"/>
    </source>
</evidence>
<dbReference type="GO" id="GO:0001682">
    <property type="term" value="P:tRNA 5'-leader removal"/>
    <property type="evidence" value="ECO:0007669"/>
    <property type="project" value="InterPro"/>
</dbReference>
<dbReference type="AlphaFoldDB" id="A0A6J1PQD6"/>
<dbReference type="InterPro" id="IPR038085">
    <property type="entry name" value="Rnp2-like_sf"/>
</dbReference>
<dbReference type="PANTHER" id="PTHR15441:SF1">
    <property type="entry name" value="RIBONUCLEASE P PROTEIN SUBUNIT P14"/>
    <property type="match status" value="1"/>
</dbReference>
<dbReference type="OrthoDB" id="7481291at2759"/>
<evidence type="ECO:0000256" key="1">
    <source>
        <dbReference type="ARBA" id="ARBA00010800"/>
    </source>
</evidence>
<evidence type="ECO:0000256" key="2">
    <source>
        <dbReference type="ARBA" id="ARBA00022694"/>
    </source>
</evidence>
<comment type="similarity">
    <text evidence="1">Belongs to the eukaryotic/archaeal RNase P protein component 2 family.</text>
</comment>
<dbReference type="GO" id="GO:0033204">
    <property type="term" value="F:ribonuclease P RNA binding"/>
    <property type="evidence" value="ECO:0007669"/>
    <property type="project" value="TreeGrafter"/>
</dbReference>
<reference evidence="4" key="1">
    <citation type="submission" date="2025-08" db="UniProtKB">
        <authorList>
            <consortium name="RefSeq"/>
        </authorList>
    </citation>
    <scope>IDENTIFICATION</scope>
    <source>
        <tissue evidence="4">Whole body</tissue>
    </source>
</reference>
<dbReference type="Proteomes" id="UP000504618">
    <property type="component" value="Unplaced"/>
</dbReference>
<accession>A0A6J1PQD6</accession>
<proteinExistence type="inferred from homology"/>
<dbReference type="InterPro" id="IPR002759">
    <property type="entry name" value="Pop5/Rpp14/Rnp2-like"/>
</dbReference>
<dbReference type="SUPFAM" id="SSF160350">
    <property type="entry name" value="Rnp2-like"/>
    <property type="match status" value="1"/>
</dbReference>
<name>A0A6J1PQD6_9HYME</name>
<dbReference type="PANTHER" id="PTHR15441">
    <property type="entry name" value="RIBONUCLEASE P PROTEIN SUBUNIT P14"/>
    <property type="match status" value="1"/>
</dbReference>
<dbReference type="CTD" id="5740224"/>
<dbReference type="GeneID" id="112454685"/>
<organism evidence="3 4">
    <name type="scientific">Temnothorax curvispinosus</name>
    <dbReference type="NCBI Taxonomy" id="300111"/>
    <lineage>
        <taxon>Eukaryota</taxon>
        <taxon>Metazoa</taxon>
        <taxon>Ecdysozoa</taxon>
        <taxon>Arthropoda</taxon>
        <taxon>Hexapoda</taxon>
        <taxon>Insecta</taxon>
        <taxon>Pterygota</taxon>
        <taxon>Neoptera</taxon>
        <taxon>Endopterygota</taxon>
        <taxon>Hymenoptera</taxon>
        <taxon>Apocrita</taxon>
        <taxon>Aculeata</taxon>
        <taxon>Formicoidea</taxon>
        <taxon>Formicidae</taxon>
        <taxon>Myrmicinae</taxon>
        <taxon>Temnothorax</taxon>
    </lineage>
</organism>
<dbReference type="RefSeq" id="XP_024871967.1">
    <property type="nucleotide sequence ID" value="XM_025016199.1"/>
</dbReference>
<keyword evidence="2" id="KW-0819">tRNA processing</keyword>
<evidence type="ECO:0000313" key="4">
    <source>
        <dbReference type="RefSeq" id="XP_024871967.1"/>
    </source>
</evidence>
<keyword evidence="3" id="KW-1185">Reference proteome</keyword>
<gene>
    <name evidence="4" type="primary">LOC112454685</name>
</gene>
<sequence>MSGEPALHRKMYYLDVSLEISSDLDLTVSPVYLKKNVLEAVRSLFGEEGAKSPIDVLKIYPAKRRFILRCPYNSYVRLRASLTLSTAYEGKTCVYTVHRASSNLLSFTADSRTYQHGEVPPESSPCH</sequence>
<dbReference type="Gene3D" id="3.30.70.3250">
    <property type="entry name" value="Ribonuclease P, Pop5 subunit"/>
    <property type="match status" value="1"/>
</dbReference>